<feature type="compositionally biased region" description="Low complexity" evidence="2">
    <location>
        <begin position="118"/>
        <end position="132"/>
    </location>
</feature>
<dbReference type="Proteomes" id="UP001590951">
    <property type="component" value="Unassembled WGS sequence"/>
</dbReference>
<dbReference type="SUPFAM" id="SSF57701">
    <property type="entry name" value="Zn2/Cys6 DNA-binding domain"/>
    <property type="match status" value="1"/>
</dbReference>
<feature type="compositionally biased region" description="Polar residues" evidence="2">
    <location>
        <begin position="96"/>
        <end position="117"/>
    </location>
</feature>
<evidence type="ECO:0000259" key="3">
    <source>
        <dbReference type="PROSITE" id="PS00463"/>
    </source>
</evidence>
<dbReference type="CDD" id="cd00067">
    <property type="entry name" value="GAL4"/>
    <property type="match status" value="1"/>
</dbReference>
<dbReference type="Pfam" id="PF00172">
    <property type="entry name" value="Zn_clus"/>
    <property type="match status" value="1"/>
</dbReference>
<dbReference type="PROSITE" id="PS00463">
    <property type="entry name" value="ZN2_CY6_FUNGAL_1"/>
    <property type="match status" value="1"/>
</dbReference>
<feature type="compositionally biased region" description="Polar residues" evidence="2">
    <location>
        <begin position="599"/>
        <end position="609"/>
    </location>
</feature>
<reference evidence="4 5" key="1">
    <citation type="submission" date="2024-09" db="EMBL/GenBank/DDBJ databases">
        <title>Rethinking Asexuality: The Enigmatic Case of Functional Sexual Genes in Lepraria (Stereocaulaceae).</title>
        <authorList>
            <person name="Doellman M."/>
            <person name="Sun Y."/>
            <person name="Barcenas-Pena A."/>
            <person name="Lumbsch H.T."/>
            <person name="Grewe F."/>
        </authorList>
    </citation>
    <scope>NUCLEOTIDE SEQUENCE [LARGE SCALE GENOMIC DNA]</scope>
    <source>
        <strain evidence="4 5">Grewe 0041</strain>
    </source>
</reference>
<name>A0ABR4AVS9_9LECA</name>
<sequence length="618" mass="68079">MSFVQGMATQVKRFACDRCHGQKLRCPRPVDSGDLNGPCIRCQKAGTVCNISTPLKTGRPSKALKLQARTEPHPRIVSPPLSRASSTDASDTPTTKKNANTVREAPSENTTNESRNASSTFSSYPSSISGASPTKEALQVCDDISTPMVMDDYSEFFDFNLDFSDSVDMSFFGKTEEKDKWDYTIPQCPSMTKSKSLDQINFLPHDPPIQPDSACDEFLYQSPSTLDMNLLDDSMMIDDSTYSTPSSTYISLAERASRQSSCRPEAMFQDTCYSPSEMAHVLDDTKMLFPSPCPNTSQQDKPMPERRRRLSVSKSLSTLRTGILDFGMRQTDELKQTQSMLQLQIEIYDCSATIIHSDTKFEVDNQGCQNQSGALGKLFCATEKFIKLISDTCSPHHPTTPQASALISPMTVHSAGSSNTTMAVEKRPSLKRGASSPALDGSFGSFMFDAMPSSKCDAAFSSTAAFHLMMACHTRLLTAYDTIINNIGAQLSDASNSGCRPSTASLSIGAFTIESGTSLESRLHLQVISHQLSNLSNALRRALLSSRSHRQAEDFSSRATMRSLYQAQRPATPPTLEESAMELVEEQEMILQMKIKNIKNMSSEPPQNSRRTRSRMDN</sequence>
<dbReference type="EMBL" id="JBHFEH010000060">
    <property type="protein sequence ID" value="KAL2049659.1"/>
    <property type="molecule type" value="Genomic_DNA"/>
</dbReference>
<feature type="region of interest" description="Disordered" evidence="2">
    <location>
        <begin position="417"/>
        <end position="436"/>
    </location>
</feature>
<accession>A0ABR4AVS9</accession>
<feature type="domain" description="Zn(2)-C6 fungal-type" evidence="3">
    <location>
        <begin position="15"/>
        <end position="49"/>
    </location>
</feature>
<organism evidence="4 5">
    <name type="scientific">Lepraria finkii</name>
    <dbReference type="NCBI Taxonomy" id="1340010"/>
    <lineage>
        <taxon>Eukaryota</taxon>
        <taxon>Fungi</taxon>
        <taxon>Dikarya</taxon>
        <taxon>Ascomycota</taxon>
        <taxon>Pezizomycotina</taxon>
        <taxon>Lecanoromycetes</taxon>
        <taxon>OSLEUM clade</taxon>
        <taxon>Lecanoromycetidae</taxon>
        <taxon>Lecanorales</taxon>
        <taxon>Lecanorineae</taxon>
        <taxon>Stereocaulaceae</taxon>
        <taxon>Lepraria</taxon>
    </lineage>
</organism>
<feature type="compositionally biased region" description="Low complexity" evidence="2">
    <location>
        <begin position="82"/>
        <end position="95"/>
    </location>
</feature>
<feature type="region of interest" description="Disordered" evidence="2">
    <location>
        <begin position="599"/>
        <end position="618"/>
    </location>
</feature>
<proteinExistence type="predicted"/>
<dbReference type="Gene3D" id="4.10.240.10">
    <property type="entry name" value="Zn(2)-C6 fungal-type DNA-binding domain"/>
    <property type="match status" value="1"/>
</dbReference>
<keyword evidence="1" id="KW-0539">Nucleus</keyword>
<dbReference type="InterPro" id="IPR001138">
    <property type="entry name" value="Zn2Cys6_DnaBD"/>
</dbReference>
<protein>
    <recommendedName>
        <fullName evidence="3">Zn(2)-C6 fungal-type domain-containing protein</fullName>
    </recommendedName>
</protein>
<evidence type="ECO:0000256" key="2">
    <source>
        <dbReference type="SAM" id="MobiDB-lite"/>
    </source>
</evidence>
<keyword evidence="5" id="KW-1185">Reference proteome</keyword>
<evidence type="ECO:0000313" key="5">
    <source>
        <dbReference type="Proteomes" id="UP001590951"/>
    </source>
</evidence>
<feature type="region of interest" description="Disordered" evidence="2">
    <location>
        <begin position="60"/>
        <end position="132"/>
    </location>
</feature>
<evidence type="ECO:0000313" key="4">
    <source>
        <dbReference type="EMBL" id="KAL2049659.1"/>
    </source>
</evidence>
<dbReference type="InterPro" id="IPR036864">
    <property type="entry name" value="Zn2-C6_fun-type_DNA-bd_sf"/>
</dbReference>
<evidence type="ECO:0000256" key="1">
    <source>
        <dbReference type="ARBA" id="ARBA00023242"/>
    </source>
</evidence>
<gene>
    <name evidence="4" type="ORF">ABVK25_010119</name>
</gene>
<comment type="caution">
    <text evidence="4">The sequence shown here is derived from an EMBL/GenBank/DDBJ whole genome shotgun (WGS) entry which is preliminary data.</text>
</comment>
<dbReference type="SMART" id="SM00066">
    <property type="entry name" value="GAL4"/>
    <property type="match status" value="1"/>
</dbReference>